<dbReference type="AlphaFoldDB" id="A0AA38RZX4"/>
<protein>
    <submittedName>
        <fullName evidence="3">Uncharacterized protein</fullName>
    </submittedName>
</protein>
<evidence type="ECO:0000313" key="3">
    <source>
        <dbReference type="EMBL" id="KAJ9145520.1"/>
    </source>
</evidence>
<proteinExistence type="predicted"/>
<evidence type="ECO:0000256" key="1">
    <source>
        <dbReference type="SAM" id="MobiDB-lite"/>
    </source>
</evidence>
<reference evidence="3" key="1">
    <citation type="submission" date="2022-07" db="EMBL/GenBank/DDBJ databases">
        <title>Fungi with potential for degradation of polypropylene.</title>
        <authorList>
            <person name="Gostincar C."/>
        </authorList>
    </citation>
    <scope>NUCLEOTIDE SEQUENCE</scope>
    <source>
        <strain evidence="3">EXF-13308</strain>
    </source>
</reference>
<name>A0AA38RZX4_9PEZI</name>
<comment type="caution">
    <text evidence="3">The sequence shown here is derived from an EMBL/GenBank/DDBJ whole genome shotgun (WGS) entry which is preliminary data.</text>
</comment>
<feature type="signal peptide" evidence="2">
    <location>
        <begin position="1"/>
        <end position="25"/>
    </location>
</feature>
<keyword evidence="2" id="KW-0732">Signal</keyword>
<feature type="region of interest" description="Disordered" evidence="1">
    <location>
        <begin position="160"/>
        <end position="181"/>
    </location>
</feature>
<accession>A0AA38RZX4</accession>
<organism evidence="3 4">
    <name type="scientific">Pleurostoma richardsiae</name>
    <dbReference type="NCBI Taxonomy" id="41990"/>
    <lineage>
        <taxon>Eukaryota</taxon>
        <taxon>Fungi</taxon>
        <taxon>Dikarya</taxon>
        <taxon>Ascomycota</taxon>
        <taxon>Pezizomycotina</taxon>
        <taxon>Sordariomycetes</taxon>
        <taxon>Sordariomycetidae</taxon>
        <taxon>Calosphaeriales</taxon>
        <taxon>Pleurostomataceae</taxon>
        <taxon>Pleurostoma</taxon>
    </lineage>
</organism>
<feature type="chain" id="PRO_5041375849" evidence="2">
    <location>
        <begin position="26"/>
        <end position="210"/>
    </location>
</feature>
<sequence length="210" mass="21627">MPPPKFIFAIIMAFIFACVGPVANATSFSGSVENGAVRMPLDQFEDFATGHGAKIVTLETQTTVTIGGMADILARNYFTHLSGDACICTPKTTTTSVQPATTTSTSNIIETTIVTTSTPTLPPQTSEVTSVSLIPSFTTSTVSVTTKTSTSLVHTSSVPAETLTGSTIEPTTTPTATPTTPTSGGCLKALSTVFGLIASLSLLLGALDVW</sequence>
<dbReference type="PROSITE" id="PS51257">
    <property type="entry name" value="PROKAR_LIPOPROTEIN"/>
    <property type="match status" value="1"/>
</dbReference>
<evidence type="ECO:0000256" key="2">
    <source>
        <dbReference type="SAM" id="SignalP"/>
    </source>
</evidence>
<dbReference type="Proteomes" id="UP001174694">
    <property type="component" value="Unassembled WGS sequence"/>
</dbReference>
<keyword evidence="4" id="KW-1185">Reference proteome</keyword>
<evidence type="ECO:0000313" key="4">
    <source>
        <dbReference type="Proteomes" id="UP001174694"/>
    </source>
</evidence>
<dbReference type="EMBL" id="JANBVO010000014">
    <property type="protein sequence ID" value="KAJ9145520.1"/>
    <property type="molecule type" value="Genomic_DNA"/>
</dbReference>
<gene>
    <name evidence="3" type="ORF">NKR23_g5366</name>
</gene>